<protein>
    <submittedName>
        <fullName evidence="3">T9SS type A sorting domain-containing protein</fullName>
    </submittedName>
</protein>
<dbReference type="Pfam" id="PF00932">
    <property type="entry name" value="LTD"/>
    <property type="match status" value="1"/>
</dbReference>
<organism evidence="3">
    <name type="scientific">Caldithrix abyssi</name>
    <dbReference type="NCBI Taxonomy" id="187145"/>
    <lineage>
        <taxon>Bacteria</taxon>
        <taxon>Pseudomonadati</taxon>
        <taxon>Calditrichota</taxon>
        <taxon>Calditrichia</taxon>
        <taxon>Calditrichales</taxon>
        <taxon>Calditrichaceae</taxon>
        <taxon>Caldithrix</taxon>
    </lineage>
</organism>
<comment type="caution">
    <text evidence="3">The sequence shown here is derived from an EMBL/GenBank/DDBJ whole genome shotgun (WGS) entry which is preliminary data.</text>
</comment>
<dbReference type="InterPro" id="IPR036415">
    <property type="entry name" value="Lamin_tail_dom_sf"/>
</dbReference>
<dbReference type="EMBL" id="DRLI01000176">
    <property type="protein sequence ID" value="HHM02292.1"/>
    <property type="molecule type" value="Genomic_DNA"/>
</dbReference>
<feature type="domain" description="LTD" evidence="2">
    <location>
        <begin position="12"/>
        <end position="108"/>
    </location>
</feature>
<gene>
    <name evidence="3" type="ORF">ENJ15_04710</name>
</gene>
<dbReference type="Pfam" id="PF18942">
    <property type="entry name" value="DUF5689"/>
    <property type="match status" value="1"/>
</dbReference>
<sequence length="623" mass="66481">MKKLIATIFSLSLLSMVYAQAGDLFFSEYIEGSSNNKALEIFNPSDTTVSLDNYQIAQAVNGKGWQYYHIFPSGATIAPNDVWVMLNSGIDTSLVDTTIADEILSYPSVVHHNGDDARALIKITNGDTLWLDIIGDPNNDPGSGWEVAGVSNATKDHTLVRKSSVSSGNMNWAASAGTNADDSEWVVYDKDTFSYLGAHTFDGGVSDQSPSIASVWASDMVPAADTDLTVYAVVTDDNGLSSVELKFTVDGGSEATLAMSVANGDTFMVDIPASNYNDGSRVEYRVEATDDNSQMTASGTTGFFAGTSSISSIRQIDADGALLYKDYAARIMGTVTAGDSIFSLSSLQTYIQDSEAGINVYGEGMGAVNMEEGSMYQVTGKLDQYNGLAELVVSSADDIVDKGVNEDPPLPIEITIATLLASPEAFEGLLVRIANADTVAGAGTWPMDGENMNMTITDDGGTSQLTLRVDKDTNIDGSDEPTYPITVTGVISQYDRSSPYSEGYQILPRTRDDIESSTAIGDGDVVQPLSFTLYAAYPNPFNPSTTIAFDVPTDMTGKTVELSIYNVLGQKVVTLVDQNLTAGRHTAKWNGRNSASRAMPSGVYFAILKAAGQQKTSRLLLIK</sequence>
<dbReference type="NCBIfam" id="TIGR04183">
    <property type="entry name" value="Por_Secre_tail"/>
    <property type="match status" value="1"/>
</dbReference>
<feature type="signal peptide" evidence="1">
    <location>
        <begin position="1"/>
        <end position="21"/>
    </location>
</feature>
<proteinExistence type="predicted"/>
<accession>A0A7V5RPG0</accession>
<dbReference type="InterPro" id="IPR026444">
    <property type="entry name" value="Secre_tail"/>
</dbReference>
<evidence type="ECO:0000313" key="3">
    <source>
        <dbReference type="EMBL" id="HHM02292.1"/>
    </source>
</evidence>
<dbReference type="InterPro" id="IPR043744">
    <property type="entry name" value="DUF5689"/>
</dbReference>
<dbReference type="AlphaFoldDB" id="A0A7V5RPG0"/>
<dbReference type="PANTHER" id="PTHR42834">
    <property type="entry name" value="ENDONUCLEASE/EXONUCLEASE/PHOSPHATASE FAMILY PROTEIN (AFU_ORTHOLOGUE AFUA_3G09210)"/>
    <property type="match status" value="1"/>
</dbReference>
<evidence type="ECO:0000259" key="2">
    <source>
        <dbReference type="PROSITE" id="PS51841"/>
    </source>
</evidence>
<dbReference type="SUPFAM" id="SSF74853">
    <property type="entry name" value="Lamin A/C globular tail domain"/>
    <property type="match status" value="1"/>
</dbReference>
<dbReference type="PANTHER" id="PTHR42834:SF1">
    <property type="entry name" value="ENDONUCLEASE_EXONUCLEASE_PHOSPHATASE FAMILY PROTEIN (AFU_ORTHOLOGUE AFUA_3G09210)"/>
    <property type="match status" value="1"/>
</dbReference>
<keyword evidence="1" id="KW-0732">Signal</keyword>
<dbReference type="InterPro" id="IPR001322">
    <property type="entry name" value="Lamin_tail_dom"/>
</dbReference>
<name>A0A7V5RPG0_CALAY</name>
<evidence type="ECO:0000256" key="1">
    <source>
        <dbReference type="SAM" id="SignalP"/>
    </source>
</evidence>
<dbReference type="PROSITE" id="PS51841">
    <property type="entry name" value="LTD"/>
    <property type="match status" value="1"/>
</dbReference>
<feature type="chain" id="PRO_5030840657" evidence="1">
    <location>
        <begin position="22"/>
        <end position="623"/>
    </location>
</feature>
<dbReference type="Gene3D" id="2.60.40.4070">
    <property type="match status" value="1"/>
</dbReference>
<dbReference type="Proteomes" id="UP000885771">
    <property type="component" value="Unassembled WGS sequence"/>
</dbReference>
<reference evidence="3" key="1">
    <citation type="journal article" date="2020" name="mSystems">
        <title>Genome- and Community-Level Interaction Insights into Carbon Utilization and Element Cycling Functions of Hydrothermarchaeota in Hydrothermal Sediment.</title>
        <authorList>
            <person name="Zhou Z."/>
            <person name="Liu Y."/>
            <person name="Xu W."/>
            <person name="Pan J."/>
            <person name="Luo Z.H."/>
            <person name="Li M."/>
        </authorList>
    </citation>
    <scope>NUCLEOTIDE SEQUENCE [LARGE SCALE GENOMIC DNA]</scope>
    <source>
        <strain evidence="3">HyVt-460</strain>
    </source>
</reference>